<evidence type="ECO:0000313" key="3">
    <source>
        <dbReference type="EMBL" id="MBA6411859.1"/>
    </source>
</evidence>
<dbReference type="PANTHER" id="PTHR38037:SF2">
    <property type="entry name" value="ATP-DEPENDENT ZINC PROTEASE DOMAIN-CONTAINING PROTEIN-RELATED"/>
    <property type="match status" value="1"/>
</dbReference>
<sequence>MVKRRVALVAVFTLLALAGCSVVPELEPVSEQVAPLCPPVPVQECAVCEAKACPATVVVERVVEKPVPAAVALPTTAGELNLPIIGAVEWATVEPPGLRLEARIDTGTETTTMLVANIRQLEKDGKRYVLFDLRDPESGDSVEVESALQRKTVLKRSTGPNQTRYVVSLWVSIGEHRSLIDVSLTERHDDDYALIIGRNFLTDVAIVDVSRRHQLN</sequence>
<keyword evidence="3" id="KW-0378">Hydrolase</keyword>
<feature type="chain" id="PRO_5031080887" evidence="1">
    <location>
        <begin position="19"/>
        <end position="216"/>
    </location>
</feature>
<gene>
    <name evidence="3" type="ORF">H2508_01890</name>
</gene>
<protein>
    <submittedName>
        <fullName evidence="3">ATP-dependent zinc protease</fullName>
    </submittedName>
</protein>
<dbReference type="Proteomes" id="UP000539350">
    <property type="component" value="Unassembled WGS sequence"/>
</dbReference>
<dbReference type="GO" id="GO:0006508">
    <property type="term" value="P:proteolysis"/>
    <property type="evidence" value="ECO:0007669"/>
    <property type="project" value="UniProtKB-KW"/>
</dbReference>
<dbReference type="RefSeq" id="WP_182168711.1">
    <property type="nucleotide sequence ID" value="NZ_JACFXU010000013.1"/>
</dbReference>
<dbReference type="AlphaFoldDB" id="A0A7W2YIS9"/>
<accession>A0A7W2YIS9</accession>
<dbReference type="Pfam" id="PF05618">
    <property type="entry name" value="Zn_protease"/>
    <property type="match status" value="1"/>
</dbReference>
<dbReference type="EMBL" id="JACFXU010000013">
    <property type="protein sequence ID" value="MBA6411859.1"/>
    <property type="molecule type" value="Genomic_DNA"/>
</dbReference>
<dbReference type="InterPro" id="IPR008503">
    <property type="entry name" value="Asp_endopeptidase"/>
</dbReference>
<organism evidence="3 4">
    <name type="scientific">Sediminihaliea albiluteola</name>
    <dbReference type="NCBI Taxonomy" id="2758564"/>
    <lineage>
        <taxon>Bacteria</taxon>
        <taxon>Pseudomonadati</taxon>
        <taxon>Pseudomonadota</taxon>
        <taxon>Gammaproteobacteria</taxon>
        <taxon>Cellvibrionales</taxon>
        <taxon>Halieaceae</taxon>
        <taxon>Sediminihaliea</taxon>
    </lineage>
</organism>
<keyword evidence="4" id="KW-1185">Reference proteome</keyword>
<dbReference type="PANTHER" id="PTHR38037">
    <property type="entry name" value="ZN_PROTEASE DOMAIN-CONTAINING PROTEIN"/>
    <property type="match status" value="1"/>
</dbReference>
<dbReference type="SUPFAM" id="SSF50630">
    <property type="entry name" value="Acid proteases"/>
    <property type="match status" value="1"/>
</dbReference>
<reference evidence="3 4" key="1">
    <citation type="submission" date="2020-07" db="EMBL/GenBank/DDBJ databases">
        <title>Halieaceae bacterium, F7430, whole genome shotgun sequencing project.</title>
        <authorList>
            <person name="Jiang S."/>
            <person name="Liu Z.W."/>
            <person name="Du Z.J."/>
        </authorList>
    </citation>
    <scope>NUCLEOTIDE SEQUENCE [LARGE SCALE GENOMIC DNA]</scope>
    <source>
        <strain evidence="3 4">F7430</strain>
    </source>
</reference>
<dbReference type="PROSITE" id="PS51257">
    <property type="entry name" value="PROKAR_LIPOPROTEIN"/>
    <property type="match status" value="1"/>
</dbReference>
<evidence type="ECO:0000259" key="2">
    <source>
        <dbReference type="Pfam" id="PF05618"/>
    </source>
</evidence>
<name>A0A7W2YIS9_9GAMM</name>
<feature type="domain" description="Retropepsin-like aspartic endopeptidase" evidence="2">
    <location>
        <begin position="84"/>
        <end position="212"/>
    </location>
</feature>
<feature type="signal peptide" evidence="1">
    <location>
        <begin position="1"/>
        <end position="18"/>
    </location>
</feature>
<evidence type="ECO:0000313" key="4">
    <source>
        <dbReference type="Proteomes" id="UP000539350"/>
    </source>
</evidence>
<evidence type="ECO:0000256" key="1">
    <source>
        <dbReference type="SAM" id="SignalP"/>
    </source>
</evidence>
<dbReference type="InterPro" id="IPR021109">
    <property type="entry name" value="Peptidase_aspartic_dom_sf"/>
</dbReference>
<keyword evidence="3" id="KW-0645">Protease</keyword>
<dbReference type="Gene3D" id="2.40.70.10">
    <property type="entry name" value="Acid Proteases"/>
    <property type="match status" value="1"/>
</dbReference>
<dbReference type="GO" id="GO:0008233">
    <property type="term" value="F:peptidase activity"/>
    <property type="evidence" value="ECO:0007669"/>
    <property type="project" value="UniProtKB-KW"/>
</dbReference>
<comment type="caution">
    <text evidence="3">The sequence shown here is derived from an EMBL/GenBank/DDBJ whole genome shotgun (WGS) entry which is preliminary data.</text>
</comment>
<proteinExistence type="predicted"/>
<keyword evidence="1" id="KW-0732">Signal</keyword>